<dbReference type="InterPro" id="IPR001107">
    <property type="entry name" value="Band_7"/>
</dbReference>
<evidence type="ECO:0000259" key="1">
    <source>
        <dbReference type="Pfam" id="PF01145"/>
    </source>
</evidence>
<feature type="domain" description="Band 7" evidence="1">
    <location>
        <begin position="19"/>
        <end position="194"/>
    </location>
</feature>
<dbReference type="InterPro" id="IPR050710">
    <property type="entry name" value="Band7/mec-2_domain"/>
</dbReference>
<gene>
    <name evidence="2" type="ORF">ACAT0790_LOCUS54548</name>
</gene>
<accession>A0A7S1RW54</accession>
<proteinExistence type="predicted"/>
<protein>
    <recommendedName>
        <fullName evidence="1">Band 7 domain-containing protein</fullName>
    </recommendedName>
</protein>
<organism evidence="2">
    <name type="scientific">Alexandrium catenella</name>
    <name type="common">Red tide dinoflagellate</name>
    <name type="synonym">Gonyaulax catenella</name>
    <dbReference type="NCBI Taxonomy" id="2925"/>
    <lineage>
        <taxon>Eukaryota</taxon>
        <taxon>Sar</taxon>
        <taxon>Alveolata</taxon>
        <taxon>Dinophyceae</taxon>
        <taxon>Gonyaulacales</taxon>
        <taxon>Pyrocystaceae</taxon>
        <taxon>Alexandrium</taxon>
    </lineage>
</organism>
<evidence type="ECO:0000313" key="2">
    <source>
        <dbReference type="EMBL" id="CAD9177779.1"/>
    </source>
</evidence>
<dbReference type="AlphaFoldDB" id="A0A7S1RW54"/>
<dbReference type="EMBL" id="HBGE01091568">
    <property type="protein sequence ID" value="CAD9177779.1"/>
    <property type="molecule type" value="Transcribed_RNA"/>
</dbReference>
<name>A0A7S1RW54_ALECA</name>
<dbReference type="PANTHER" id="PTHR43327:SF10">
    <property type="entry name" value="STOMATIN-LIKE PROTEIN 2, MITOCHONDRIAL"/>
    <property type="match status" value="1"/>
</dbReference>
<sequence>MQGPQRVSPYCCGSNCVAEVPQDQWVAMEKFGSFRELLGPGIHCLGPDCCGAIVNLRTMSNRIMQHESSTLAKLSEVREGLFVKAVVAVQFQIDPDRAHRAFYHLANIEDQIDTFVVDAVQITVQSTGQGSMKTAIEKNVYERLQQVLPEAGFKVEKVLLTGYYFADAGVADAEKQIARARNEIEATKVSAEAQKITAVKAAEADADAKQLQGEGMARQRAAIVEGLRESFDREDSRLNANKITELLLVSQYYSTLKDITTGPNSTTIFMPYRSKAPAQQLM</sequence>
<dbReference type="Pfam" id="PF01145">
    <property type="entry name" value="Band_7"/>
    <property type="match status" value="1"/>
</dbReference>
<dbReference type="PANTHER" id="PTHR43327">
    <property type="entry name" value="STOMATIN-LIKE PROTEIN 2, MITOCHONDRIAL"/>
    <property type="match status" value="1"/>
</dbReference>
<reference evidence="2" key="1">
    <citation type="submission" date="2021-01" db="EMBL/GenBank/DDBJ databases">
        <authorList>
            <person name="Corre E."/>
            <person name="Pelletier E."/>
            <person name="Niang G."/>
            <person name="Scheremetjew M."/>
            <person name="Finn R."/>
            <person name="Kale V."/>
            <person name="Holt S."/>
            <person name="Cochrane G."/>
            <person name="Meng A."/>
            <person name="Brown T."/>
            <person name="Cohen L."/>
        </authorList>
    </citation>
    <scope>NUCLEOTIDE SEQUENCE</scope>
    <source>
        <strain evidence="2">OF101</strain>
    </source>
</reference>